<evidence type="ECO:0000256" key="2">
    <source>
        <dbReference type="ARBA" id="ARBA00022679"/>
    </source>
</evidence>
<name>A0A7G9B383_9FIRM</name>
<dbReference type="Proteomes" id="UP000515960">
    <property type="component" value="Chromosome"/>
</dbReference>
<accession>A0A7G9B383</accession>
<dbReference type="RefSeq" id="WP_187332594.1">
    <property type="nucleotide sequence ID" value="NZ_CP060490.1"/>
</dbReference>
<dbReference type="InterPro" id="IPR029063">
    <property type="entry name" value="SAM-dependent_MTases_sf"/>
</dbReference>
<keyword evidence="1 3" id="KW-0489">Methyltransferase</keyword>
<dbReference type="KEGG" id="ohi:H8790_11270"/>
<evidence type="ECO:0000256" key="1">
    <source>
        <dbReference type="ARBA" id="ARBA00022603"/>
    </source>
</evidence>
<dbReference type="GO" id="GO:0032259">
    <property type="term" value="P:methylation"/>
    <property type="evidence" value="ECO:0007669"/>
    <property type="project" value="UniProtKB-KW"/>
</dbReference>
<dbReference type="AlphaFoldDB" id="A0A7G9B383"/>
<gene>
    <name evidence="3" type="ORF">H8790_11270</name>
</gene>
<sequence length="811" mass="90042">MDRISFLVNSLRRESSPHWAPIRRAVGVFCRHLDQPGPERPLTALWEQELSALYGDLGPVLCRNNRVDPDALGRPYGVSCGGGLTHLLQGILTAYGVIVRLLALDFLAPGARYPWRQLLDGSCFRRLGRGCCDEEDWCCWLLARWDAELSDACTGLRGLLEGLPGSKAPERPEAIQALYQQLLPQPIRHALGEFYTPPWMAELMVEEALRRWPSPRRVLDPTCGGGVFLLAALRAAPGCDLTGLDINAFAVLGARTALLFAGGNPRSVLHCDLLALPQWEGNVLVVEDGAGGRLQLSREAVDEVSRRGLDAPLEDVCRLCGLPPPEDTADRVRARMLLNRVLSAALAPANLLIGNFPWVSWEYLSPAERQRALPLWRRYGLFPHRKIEKSFANEDISALMLCLCLDRLVIPGGAAAVVLRQALFKSQRNGASFRRFQAGDTPFCVVRLDDFSALQPFRDVAVAAAAAYLETGRPQRYDVPCFLWGGQVNRLMHRPGATAAEVSAAAERTQALARPSEAADPCSGWIIVRAEEADSLRGLLGSNPYRARSGVFTGGANGVYCLRILGRSPGGVLVRNLSGQGKRQAAEVTAEIEPDHLYPLVRGSDLHQWSVRPSSYLLCPHTAQTRQMPVDGETLRARSPLTWAYLCRFREVLDQRRGFAGWEKFIQQRQFHAILRVGAYTFSPYKVAWRYISKRFFCAVLSPWDDPYLGHTIPLPNEKLMYLPVECEEEAYYLCGVLSFTAVRRCVEGYMNPTSISAHVVEKLAIPPFDPASPLHVEIARQCRLGHLASTEKERLLVQQCLDQLAQALYP</sequence>
<dbReference type="Gene3D" id="3.40.50.150">
    <property type="entry name" value="Vaccinia Virus protein VP39"/>
    <property type="match status" value="1"/>
</dbReference>
<dbReference type="GO" id="GO:0008168">
    <property type="term" value="F:methyltransferase activity"/>
    <property type="evidence" value="ECO:0007669"/>
    <property type="project" value="UniProtKB-KW"/>
</dbReference>
<dbReference type="CDD" id="cd02440">
    <property type="entry name" value="AdoMet_MTases"/>
    <property type="match status" value="1"/>
</dbReference>
<reference evidence="3 4" key="1">
    <citation type="submission" date="2020-08" db="EMBL/GenBank/DDBJ databases">
        <authorList>
            <person name="Liu C."/>
            <person name="Sun Q."/>
        </authorList>
    </citation>
    <scope>NUCLEOTIDE SEQUENCE [LARGE SCALE GENOMIC DNA]</scope>
    <source>
        <strain evidence="3 4">NSJ-62</strain>
    </source>
</reference>
<evidence type="ECO:0000313" key="4">
    <source>
        <dbReference type="Proteomes" id="UP000515960"/>
    </source>
</evidence>
<organism evidence="3 4">
    <name type="scientific">Oscillibacter hominis</name>
    <dbReference type="NCBI Taxonomy" id="2763056"/>
    <lineage>
        <taxon>Bacteria</taxon>
        <taxon>Bacillati</taxon>
        <taxon>Bacillota</taxon>
        <taxon>Clostridia</taxon>
        <taxon>Eubacteriales</taxon>
        <taxon>Oscillospiraceae</taxon>
        <taxon>Oscillibacter</taxon>
    </lineage>
</organism>
<dbReference type="PANTHER" id="PTHR33841">
    <property type="entry name" value="DNA METHYLTRANSFERASE YEEA-RELATED"/>
    <property type="match status" value="1"/>
</dbReference>
<evidence type="ECO:0000313" key="3">
    <source>
        <dbReference type="EMBL" id="QNL44014.1"/>
    </source>
</evidence>
<dbReference type="PRINTS" id="PR00507">
    <property type="entry name" value="N12N6MTFRASE"/>
</dbReference>
<dbReference type="EMBL" id="CP060490">
    <property type="protein sequence ID" value="QNL44014.1"/>
    <property type="molecule type" value="Genomic_DNA"/>
</dbReference>
<dbReference type="PANTHER" id="PTHR33841:SF4">
    <property type="entry name" value="RESTRICTION MODIFICATION SYSTEM DNA SPECIFICITY DOMAIN"/>
    <property type="match status" value="1"/>
</dbReference>
<dbReference type="REBASE" id="441944">
    <property type="entry name" value="M.OspNSJ62ORF11270P"/>
</dbReference>
<protein>
    <submittedName>
        <fullName evidence="3">Class I SAM-dependent methyltransferase</fullName>
    </submittedName>
</protein>
<proteinExistence type="predicted"/>
<keyword evidence="2 3" id="KW-0808">Transferase</keyword>
<keyword evidence="4" id="KW-1185">Reference proteome</keyword>
<dbReference type="InterPro" id="IPR050953">
    <property type="entry name" value="N4_N6_ade-DNA_methylase"/>
</dbReference>
<dbReference type="SUPFAM" id="SSF53335">
    <property type="entry name" value="S-adenosyl-L-methionine-dependent methyltransferases"/>
    <property type="match status" value="1"/>
</dbReference>